<sequence length="77" mass="8850">MALQKKGEAWLATSTQLSWVDAPDLLEDEALLQRLRANNDALEELRRALDAESRDFAKFIRRDSFCVSTEGFVEDEF</sequence>
<evidence type="ECO:0000313" key="3">
    <source>
        <dbReference type="Proteomes" id="UP001164020"/>
    </source>
</evidence>
<dbReference type="Proteomes" id="UP001164020">
    <property type="component" value="Chromosome"/>
</dbReference>
<dbReference type="RefSeq" id="WP_268883563.1">
    <property type="nucleotide sequence ID" value="NZ_CP114029.1"/>
</dbReference>
<dbReference type="EMBL" id="CP114029">
    <property type="protein sequence ID" value="WAP71020.1"/>
    <property type="molecule type" value="Genomic_DNA"/>
</dbReference>
<reference evidence="2" key="1">
    <citation type="submission" date="2022-12" db="EMBL/GenBank/DDBJ databases">
        <title>Jiella pelagia sp. nov., isolated from phosphonate enriched culture of Northwest Pacific surface seawater.</title>
        <authorList>
            <person name="Shin D.Y."/>
            <person name="Hwang C.Y."/>
        </authorList>
    </citation>
    <scope>NUCLEOTIDE SEQUENCE</scope>
    <source>
        <strain evidence="2">HL-NP1</strain>
    </source>
</reference>
<organism evidence="2 3">
    <name type="scientific">Jiella pelagia</name>
    <dbReference type="NCBI Taxonomy" id="2986949"/>
    <lineage>
        <taxon>Bacteria</taxon>
        <taxon>Pseudomonadati</taxon>
        <taxon>Pseudomonadota</taxon>
        <taxon>Alphaproteobacteria</taxon>
        <taxon>Hyphomicrobiales</taxon>
        <taxon>Aurantimonadaceae</taxon>
        <taxon>Jiella</taxon>
    </lineage>
</organism>
<protein>
    <submittedName>
        <fullName evidence="2">Uncharacterized protein</fullName>
    </submittedName>
</protein>
<keyword evidence="1" id="KW-0175">Coiled coil</keyword>
<gene>
    <name evidence="2" type="ORF">OH818_14300</name>
</gene>
<keyword evidence="3" id="KW-1185">Reference proteome</keyword>
<evidence type="ECO:0000256" key="1">
    <source>
        <dbReference type="SAM" id="Coils"/>
    </source>
</evidence>
<feature type="coiled-coil region" evidence="1">
    <location>
        <begin position="25"/>
        <end position="62"/>
    </location>
</feature>
<accession>A0ABY7C881</accession>
<evidence type="ECO:0000313" key="2">
    <source>
        <dbReference type="EMBL" id="WAP71020.1"/>
    </source>
</evidence>
<proteinExistence type="predicted"/>
<name>A0ABY7C881_9HYPH</name>